<dbReference type="EMBL" id="KQ459585">
    <property type="protein sequence ID" value="KPI98170.1"/>
    <property type="molecule type" value="Genomic_DNA"/>
</dbReference>
<dbReference type="STRING" id="66420.A0A194Q434"/>
<keyword evidence="1" id="KW-0418">Kinase</keyword>
<gene>
    <name evidence="1" type="ORF">RR46_09386</name>
</gene>
<evidence type="ECO:0000313" key="1">
    <source>
        <dbReference type="EMBL" id="KPI98170.1"/>
    </source>
</evidence>
<dbReference type="GO" id="GO:0016301">
    <property type="term" value="F:kinase activity"/>
    <property type="evidence" value="ECO:0007669"/>
    <property type="project" value="UniProtKB-KW"/>
</dbReference>
<keyword evidence="1" id="KW-0808">Transferase</keyword>
<sequence>MSDRGGGIPRSVSDLLFKYMYSTAPQPSKSDSHTVPLAVHELKRTGRIRVIWPHYISPECTLADLDHAYMEMHFQDCYADGTP</sequence>
<dbReference type="Proteomes" id="UP000053268">
    <property type="component" value="Unassembled WGS sequence"/>
</dbReference>
<evidence type="ECO:0000313" key="2">
    <source>
        <dbReference type="Proteomes" id="UP000053268"/>
    </source>
</evidence>
<reference evidence="1 2" key="1">
    <citation type="journal article" date="2015" name="Nat. Commun.">
        <title>Outbred genome sequencing and CRISPR/Cas9 gene editing in butterflies.</title>
        <authorList>
            <person name="Li X."/>
            <person name="Fan D."/>
            <person name="Zhang W."/>
            <person name="Liu G."/>
            <person name="Zhang L."/>
            <person name="Zhao L."/>
            <person name="Fang X."/>
            <person name="Chen L."/>
            <person name="Dong Y."/>
            <person name="Chen Y."/>
            <person name="Ding Y."/>
            <person name="Zhao R."/>
            <person name="Feng M."/>
            <person name="Zhu Y."/>
            <person name="Feng Y."/>
            <person name="Jiang X."/>
            <person name="Zhu D."/>
            <person name="Xiang H."/>
            <person name="Feng X."/>
            <person name="Li S."/>
            <person name="Wang J."/>
            <person name="Zhang G."/>
            <person name="Kronforst M.R."/>
            <person name="Wang W."/>
        </authorList>
    </citation>
    <scope>NUCLEOTIDE SEQUENCE [LARGE SCALE GENOMIC DNA]</scope>
    <source>
        <strain evidence="1">Ya'a_city_454_Px</strain>
        <tissue evidence="1">Whole body</tissue>
    </source>
</reference>
<keyword evidence="2" id="KW-1185">Reference proteome</keyword>
<keyword evidence="1" id="KW-0670">Pyruvate</keyword>
<accession>A0A194Q434</accession>
<proteinExistence type="predicted"/>
<dbReference type="AlphaFoldDB" id="A0A194Q434"/>
<organism evidence="1 2">
    <name type="scientific">Papilio xuthus</name>
    <name type="common">Asian swallowtail butterfly</name>
    <dbReference type="NCBI Taxonomy" id="66420"/>
    <lineage>
        <taxon>Eukaryota</taxon>
        <taxon>Metazoa</taxon>
        <taxon>Ecdysozoa</taxon>
        <taxon>Arthropoda</taxon>
        <taxon>Hexapoda</taxon>
        <taxon>Insecta</taxon>
        <taxon>Pterygota</taxon>
        <taxon>Neoptera</taxon>
        <taxon>Endopterygota</taxon>
        <taxon>Lepidoptera</taxon>
        <taxon>Glossata</taxon>
        <taxon>Ditrysia</taxon>
        <taxon>Papilionoidea</taxon>
        <taxon>Papilionidae</taxon>
        <taxon>Papilioninae</taxon>
        <taxon>Papilio</taxon>
    </lineage>
</organism>
<protein>
    <submittedName>
        <fullName evidence="1">[Pyruvate dehydrogenase [lipoamide]] kinase, mitochondrial</fullName>
    </submittedName>
</protein>
<name>A0A194Q434_PAPXU</name>